<evidence type="ECO:0000256" key="2">
    <source>
        <dbReference type="ARBA" id="ARBA00022448"/>
    </source>
</evidence>
<dbReference type="PROSITE" id="PS00211">
    <property type="entry name" value="ABC_TRANSPORTER_1"/>
    <property type="match status" value="1"/>
</dbReference>
<name>A0A399JM40_9MICC</name>
<evidence type="ECO:0000256" key="10">
    <source>
        <dbReference type="SAM" id="MobiDB-lite"/>
    </source>
</evidence>
<dbReference type="SUPFAM" id="SSF52540">
    <property type="entry name" value="P-loop containing nucleoside triphosphate hydrolases"/>
    <property type="match status" value="1"/>
</dbReference>
<keyword evidence="4" id="KW-0410">Iron transport</keyword>
<evidence type="ECO:0000256" key="8">
    <source>
        <dbReference type="ARBA" id="ARBA00023065"/>
    </source>
</evidence>
<dbReference type="GO" id="GO:0006826">
    <property type="term" value="P:iron ion transport"/>
    <property type="evidence" value="ECO:0007669"/>
    <property type="project" value="UniProtKB-KW"/>
</dbReference>
<dbReference type="Gene3D" id="3.40.50.300">
    <property type="entry name" value="P-loop containing nucleotide triphosphate hydrolases"/>
    <property type="match status" value="1"/>
</dbReference>
<evidence type="ECO:0000256" key="7">
    <source>
        <dbReference type="ARBA" id="ARBA00023004"/>
    </source>
</evidence>
<evidence type="ECO:0000256" key="5">
    <source>
        <dbReference type="ARBA" id="ARBA00022741"/>
    </source>
</evidence>
<dbReference type="RefSeq" id="WP_119423406.1">
    <property type="nucleotide sequence ID" value="NZ_QQXK01000002.1"/>
</dbReference>
<dbReference type="PROSITE" id="PS50893">
    <property type="entry name" value="ABC_TRANSPORTER_2"/>
    <property type="match status" value="1"/>
</dbReference>
<dbReference type="InterPro" id="IPR017871">
    <property type="entry name" value="ABC_transporter-like_CS"/>
</dbReference>
<dbReference type="GO" id="GO:0016887">
    <property type="term" value="F:ATP hydrolysis activity"/>
    <property type="evidence" value="ECO:0007669"/>
    <property type="project" value="InterPro"/>
</dbReference>
<dbReference type="AlphaFoldDB" id="A0A399JM40"/>
<dbReference type="FunFam" id="3.40.50.300:FF:000134">
    <property type="entry name" value="Iron-enterobactin ABC transporter ATP-binding protein"/>
    <property type="match status" value="1"/>
</dbReference>
<organism evidence="12 13">
    <name type="scientific">Galactobacter valiniphilus</name>
    <dbReference type="NCBI Taxonomy" id="2676122"/>
    <lineage>
        <taxon>Bacteria</taxon>
        <taxon>Bacillati</taxon>
        <taxon>Actinomycetota</taxon>
        <taxon>Actinomycetes</taxon>
        <taxon>Micrococcales</taxon>
        <taxon>Micrococcaceae</taxon>
        <taxon>Galactobacter</taxon>
    </lineage>
</organism>
<keyword evidence="7" id="KW-0408">Iron</keyword>
<proteinExistence type="predicted"/>
<evidence type="ECO:0000256" key="4">
    <source>
        <dbReference type="ARBA" id="ARBA00022496"/>
    </source>
</evidence>
<dbReference type="Pfam" id="PF00005">
    <property type="entry name" value="ABC_tran"/>
    <property type="match status" value="1"/>
</dbReference>
<protein>
    <submittedName>
        <fullName evidence="12">ABC transporter ATP-binding protein</fullName>
    </submittedName>
</protein>
<dbReference type="InterPro" id="IPR003439">
    <property type="entry name" value="ABC_transporter-like_ATP-bd"/>
</dbReference>
<evidence type="ECO:0000256" key="9">
    <source>
        <dbReference type="ARBA" id="ARBA00023136"/>
    </source>
</evidence>
<dbReference type="Proteomes" id="UP000265419">
    <property type="component" value="Unassembled WGS sequence"/>
</dbReference>
<dbReference type="GO" id="GO:0005524">
    <property type="term" value="F:ATP binding"/>
    <property type="evidence" value="ECO:0007669"/>
    <property type="project" value="UniProtKB-KW"/>
</dbReference>
<keyword evidence="3" id="KW-1003">Cell membrane</keyword>
<keyword evidence="6 12" id="KW-0067">ATP-binding</keyword>
<dbReference type="GO" id="GO:0005886">
    <property type="term" value="C:plasma membrane"/>
    <property type="evidence" value="ECO:0007669"/>
    <property type="project" value="UniProtKB-SubCell"/>
</dbReference>
<dbReference type="SMART" id="SM00382">
    <property type="entry name" value="AAA"/>
    <property type="match status" value="1"/>
</dbReference>
<evidence type="ECO:0000256" key="3">
    <source>
        <dbReference type="ARBA" id="ARBA00022475"/>
    </source>
</evidence>
<dbReference type="CDD" id="cd03214">
    <property type="entry name" value="ABC_Iron-Siderophores_B12_Hemin"/>
    <property type="match status" value="1"/>
</dbReference>
<sequence length="301" mass="31587">MRVEGLRLNYGGADIVKGLDLELPAGRISVIVGANGCGKSTLLRGLSRLLKPSAGHVLLDGDELHRLAPRALARRVALLPQTPVTPEALSVRELVAHGRAPYRSALRRESGEDRAAVERALDSTQLQGLADTVVSDLSGGQRQRAWIAMALAQETDVLLLDEPTTYLDLAHQVDVLETVWELNARRGTTVVMVLHDLNLAARYAHHLVALKDGVLVAQGSPAEVVTTPIVREVLGLETVVIPDPVAGTPMVVPRAGAAAVITRSGEPGAGGDAAPSGTHGPAEQVAAPAKPTVRNSNGEQA</sequence>
<keyword evidence="8" id="KW-0406">Ion transport</keyword>
<feature type="region of interest" description="Disordered" evidence="10">
    <location>
        <begin position="262"/>
        <end position="301"/>
    </location>
</feature>
<evidence type="ECO:0000313" key="13">
    <source>
        <dbReference type="Proteomes" id="UP000265419"/>
    </source>
</evidence>
<gene>
    <name evidence="12" type="ORF">DWB68_01230</name>
</gene>
<evidence type="ECO:0000256" key="1">
    <source>
        <dbReference type="ARBA" id="ARBA00004202"/>
    </source>
</evidence>
<keyword evidence="2" id="KW-0813">Transport</keyword>
<dbReference type="InterPro" id="IPR003593">
    <property type="entry name" value="AAA+_ATPase"/>
</dbReference>
<accession>A0A399JM40</accession>
<keyword evidence="9" id="KW-0472">Membrane</keyword>
<comment type="caution">
    <text evidence="12">The sequence shown here is derived from an EMBL/GenBank/DDBJ whole genome shotgun (WGS) entry which is preliminary data.</text>
</comment>
<evidence type="ECO:0000259" key="11">
    <source>
        <dbReference type="PROSITE" id="PS50893"/>
    </source>
</evidence>
<evidence type="ECO:0000313" key="12">
    <source>
        <dbReference type="EMBL" id="RII43646.1"/>
    </source>
</evidence>
<reference evidence="12 13" key="1">
    <citation type="submission" date="2018-07" db="EMBL/GenBank/DDBJ databases">
        <title>Arthrobacter sp. nov., isolated from raw cow's milk with high bacterial count.</title>
        <authorList>
            <person name="Hahne J."/>
            <person name="Isele D."/>
            <person name="Lipski A."/>
        </authorList>
    </citation>
    <scope>NUCLEOTIDE SEQUENCE [LARGE SCALE GENOMIC DNA]</scope>
    <source>
        <strain evidence="12 13">JZ R-35</strain>
    </source>
</reference>
<dbReference type="InterPro" id="IPR027417">
    <property type="entry name" value="P-loop_NTPase"/>
</dbReference>
<feature type="domain" description="ABC transporter" evidence="11">
    <location>
        <begin position="1"/>
        <end position="237"/>
    </location>
</feature>
<dbReference type="InterPro" id="IPR051535">
    <property type="entry name" value="Siderophore_ABC-ATPase"/>
</dbReference>
<keyword evidence="5" id="KW-0547">Nucleotide-binding</keyword>
<dbReference type="PANTHER" id="PTHR42771">
    <property type="entry name" value="IRON(3+)-HYDROXAMATE IMPORT ATP-BINDING PROTEIN FHUC"/>
    <property type="match status" value="1"/>
</dbReference>
<evidence type="ECO:0000256" key="6">
    <source>
        <dbReference type="ARBA" id="ARBA00022840"/>
    </source>
</evidence>
<keyword evidence="13" id="KW-1185">Reference proteome</keyword>
<dbReference type="PANTHER" id="PTHR42771:SF2">
    <property type="entry name" value="IRON(3+)-HYDROXAMATE IMPORT ATP-BINDING PROTEIN FHUC"/>
    <property type="match status" value="1"/>
</dbReference>
<comment type="subcellular location">
    <subcellularLocation>
        <location evidence="1">Cell membrane</location>
        <topology evidence="1">Peripheral membrane protein</topology>
    </subcellularLocation>
</comment>
<dbReference type="EMBL" id="QQXK01000002">
    <property type="protein sequence ID" value="RII43646.1"/>
    <property type="molecule type" value="Genomic_DNA"/>
</dbReference>